<name>W2XNT3_PHYNI</name>
<evidence type="ECO:0000313" key="3">
    <source>
        <dbReference type="Proteomes" id="UP000018958"/>
    </source>
</evidence>
<evidence type="ECO:0008006" key="4">
    <source>
        <dbReference type="Google" id="ProtNLM"/>
    </source>
</evidence>
<dbReference type="OrthoDB" id="106440at2759"/>
<dbReference type="EMBL" id="ANIX01000629">
    <property type="protein sequence ID" value="ETP24063.1"/>
    <property type="molecule type" value="Genomic_DNA"/>
</dbReference>
<comment type="caution">
    <text evidence="2">The sequence shown here is derived from an EMBL/GenBank/DDBJ whole genome shotgun (WGS) entry which is preliminary data.</text>
</comment>
<evidence type="ECO:0000313" key="2">
    <source>
        <dbReference type="EMBL" id="ETP24063.1"/>
    </source>
</evidence>
<organism evidence="2 3">
    <name type="scientific">Phytophthora nicotianae CJ01A1</name>
    <dbReference type="NCBI Taxonomy" id="1317063"/>
    <lineage>
        <taxon>Eukaryota</taxon>
        <taxon>Sar</taxon>
        <taxon>Stramenopiles</taxon>
        <taxon>Oomycota</taxon>
        <taxon>Peronosporomycetes</taxon>
        <taxon>Peronosporales</taxon>
        <taxon>Peronosporaceae</taxon>
        <taxon>Phytophthora</taxon>
    </lineage>
</organism>
<accession>W2XNT3</accession>
<reference evidence="2 3" key="1">
    <citation type="submission" date="2013-11" db="EMBL/GenBank/DDBJ databases">
        <title>The Genome Sequence of Phytophthora parasitica CJ01A1.</title>
        <authorList>
            <consortium name="The Broad Institute Genomics Platform"/>
            <person name="Russ C."/>
            <person name="Tyler B."/>
            <person name="Panabieres F."/>
            <person name="Shan W."/>
            <person name="Tripathy S."/>
            <person name="Grunwald N."/>
            <person name="Machado M."/>
            <person name="Johnson C.S."/>
            <person name="Walker B."/>
            <person name="Young S.K."/>
            <person name="Zeng Q."/>
            <person name="Gargeya S."/>
            <person name="Fitzgerald M."/>
            <person name="Haas B."/>
            <person name="Abouelleil A."/>
            <person name="Allen A.W."/>
            <person name="Alvarado L."/>
            <person name="Arachchi H.M."/>
            <person name="Berlin A.M."/>
            <person name="Chapman S.B."/>
            <person name="Gainer-Dewar J."/>
            <person name="Goldberg J."/>
            <person name="Griggs A."/>
            <person name="Gujja S."/>
            <person name="Hansen M."/>
            <person name="Howarth C."/>
            <person name="Imamovic A."/>
            <person name="Ireland A."/>
            <person name="Larimer J."/>
            <person name="McCowan C."/>
            <person name="Murphy C."/>
            <person name="Pearson M."/>
            <person name="Poon T.W."/>
            <person name="Priest M."/>
            <person name="Roberts A."/>
            <person name="Saif S."/>
            <person name="Shea T."/>
            <person name="Sisk P."/>
            <person name="Sykes S."/>
            <person name="Wortman J."/>
            <person name="Nusbaum C."/>
            <person name="Birren B."/>
        </authorList>
    </citation>
    <scope>NUCLEOTIDE SEQUENCE [LARGE SCALE GENOMIC DNA]</scope>
    <source>
        <strain evidence="2 3">CJ01A1</strain>
    </source>
</reference>
<proteinExistence type="predicted"/>
<dbReference type="Proteomes" id="UP000018958">
    <property type="component" value="Unassembled WGS sequence"/>
</dbReference>
<protein>
    <recommendedName>
        <fullName evidence="4">BZIP domain-containing protein</fullName>
    </recommendedName>
</protein>
<feature type="non-terminal residue" evidence="2">
    <location>
        <position position="1"/>
    </location>
</feature>
<feature type="coiled-coil region" evidence="1">
    <location>
        <begin position="104"/>
        <end position="131"/>
    </location>
</feature>
<evidence type="ECO:0000256" key="1">
    <source>
        <dbReference type="SAM" id="Coils"/>
    </source>
</evidence>
<dbReference type="AlphaFoldDB" id="W2XNT3"/>
<sequence length="322" mass="36362">RVPFAMTSYSFYPPNIQALSDTVIGSVRQHVKRDSNMFNVHEIQDQAVNATQSTAIITGAMVSNSRAQKRPIDHDQDDYRRLLRHRQSRRDIQRRYRAKLFARSVAFENSVDELKDEVTRLDQQYRRLSADSLSTTTPWNVVAEYFARFRHGFNASSTASVLPDPSPSSKQLLFLQATMSSSVMVKSGSGIPAMLEIWRSISLRNDGLDVRLVRLENGPEGSFIATTKCYFTITLSMIQQEFPHLISEEGKPLPLAEKLLGQRIELPSEVRFNWDASTARMASVTGRHFQAEMLMSLLKILGNLEDVAFVLGSSCPTVDMKL</sequence>
<gene>
    <name evidence="2" type="ORF">F441_02892</name>
</gene>
<keyword evidence="1" id="KW-0175">Coiled coil</keyword>